<sequence>MYYLFKFHHITPSNFMAMGYGEKQILSAFMHREIDEKNKEAKLLEGRGLI</sequence>
<organism evidence="1 2">
    <name type="scientific">Paraclostridium bifermentans ATCC 638 = DSM 14991</name>
    <dbReference type="NCBI Taxonomy" id="1233171"/>
    <lineage>
        <taxon>Bacteria</taxon>
        <taxon>Bacillati</taxon>
        <taxon>Bacillota</taxon>
        <taxon>Clostridia</taxon>
        <taxon>Peptostreptococcales</taxon>
        <taxon>Peptostreptococcaceae</taxon>
        <taxon>Paraclostridium</taxon>
    </lineage>
</organism>
<protein>
    <submittedName>
        <fullName evidence="1">Uncharacterized protein</fullName>
    </submittedName>
</protein>
<dbReference type="EMBL" id="AVNC01000023">
    <property type="protein sequence ID" value="EQK39760.1"/>
    <property type="molecule type" value="Genomic_DNA"/>
</dbReference>
<name>T4VF69_PARBF</name>
<dbReference type="AlphaFoldDB" id="T4VF69"/>
<accession>T4VF69</accession>
<comment type="caution">
    <text evidence="1">The sequence shown here is derived from an EMBL/GenBank/DDBJ whole genome shotgun (WGS) entry which is preliminary data.</text>
</comment>
<reference evidence="1 2" key="1">
    <citation type="submission" date="2013-06" db="EMBL/GenBank/DDBJ databases">
        <authorList>
            <person name="Walk S."/>
            <person name="Aronoff D."/>
            <person name="Young V.Y."/>
            <person name="Marsh J."/>
            <person name="Harrison L."/>
            <person name="Daugherty S.C."/>
            <person name="Shefchek K.A."/>
            <person name="Hine E.E."/>
            <person name="Tallon L.J."/>
            <person name="Sadzewicz L.K."/>
            <person name="Rasko D.A."/>
        </authorList>
    </citation>
    <scope>NUCLEOTIDE SEQUENCE [LARGE SCALE GENOMIC DNA]</scope>
    <source>
        <strain evidence="1 2">ATCC 638</strain>
    </source>
</reference>
<evidence type="ECO:0000313" key="2">
    <source>
        <dbReference type="Proteomes" id="UP000015688"/>
    </source>
</evidence>
<gene>
    <name evidence="1" type="ORF">C672_3632</name>
</gene>
<dbReference type="Proteomes" id="UP000015688">
    <property type="component" value="Unassembled WGS sequence"/>
</dbReference>
<evidence type="ECO:0000313" key="1">
    <source>
        <dbReference type="EMBL" id="EQK39760.1"/>
    </source>
</evidence>
<proteinExistence type="predicted"/>